<comment type="caution">
    <text evidence="1">The sequence shown here is derived from an EMBL/GenBank/DDBJ whole genome shotgun (WGS) entry which is preliminary data.</text>
</comment>
<name>A0ACB7S8U8_HYAAI</name>
<evidence type="ECO:0000313" key="1">
    <source>
        <dbReference type="EMBL" id="KAH6931622.1"/>
    </source>
</evidence>
<proteinExistence type="predicted"/>
<gene>
    <name evidence="1" type="ORF">HPB50_026131</name>
</gene>
<protein>
    <submittedName>
        <fullName evidence="1">Uncharacterized protein</fullName>
    </submittedName>
</protein>
<organism evidence="1 2">
    <name type="scientific">Hyalomma asiaticum</name>
    <name type="common">Tick</name>
    <dbReference type="NCBI Taxonomy" id="266040"/>
    <lineage>
        <taxon>Eukaryota</taxon>
        <taxon>Metazoa</taxon>
        <taxon>Ecdysozoa</taxon>
        <taxon>Arthropoda</taxon>
        <taxon>Chelicerata</taxon>
        <taxon>Arachnida</taxon>
        <taxon>Acari</taxon>
        <taxon>Parasitiformes</taxon>
        <taxon>Ixodida</taxon>
        <taxon>Ixodoidea</taxon>
        <taxon>Ixodidae</taxon>
        <taxon>Hyalomminae</taxon>
        <taxon>Hyalomma</taxon>
    </lineage>
</organism>
<keyword evidence="2" id="KW-1185">Reference proteome</keyword>
<evidence type="ECO:0000313" key="2">
    <source>
        <dbReference type="Proteomes" id="UP000821845"/>
    </source>
</evidence>
<dbReference type="Proteomes" id="UP000821845">
    <property type="component" value="Chromosome 5"/>
</dbReference>
<accession>A0ACB7S8U8</accession>
<reference evidence="1" key="1">
    <citation type="submission" date="2020-05" db="EMBL/GenBank/DDBJ databases">
        <title>Large-scale comparative analyses of tick genomes elucidate their genetic diversity and vector capacities.</title>
        <authorList>
            <person name="Jia N."/>
            <person name="Wang J."/>
            <person name="Shi W."/>
            <person name="Du L."/>
            <person name="Sun Y."/>
            <person name="Zhan W."/>
            <person name="Jiang J."/>
            <person name="Wang Q."/>
            <person name="Zhang B."/>
            <person name="Ji P."/>
            <person name="Sakyi L.B."/>
            <person name="Cui X."/>
            <person name="Yuan T."/>
            <person name="Jiang B."/>
            <person name="Yang W."/>
            <person name="Lam T.T.-Y."/>
            <person name="Chang Q."/>
            <person name="Ding S."/>
            <person name="Wang X."/>
            <person name="Zhu J."/>
            <person name="Ruan X."/>
            <person name="Zhao L."/>
            <person name="Wei J."/>
            <person name="Que T."/>
            <person name="Du C."/>
            <person name="Cheng J."/>
            <person name="Dai P."/>
            <person name="Han X."/>
            <person name="Huang E."/>
            <person name="Gao Y."/>
            <person name="Liu J."/>
            <person name="Shao H."/>
            <person name="Ye R."/>
            <person name="Li L."/>
            <person name="Wei W."/>
            <person name="Wang X."/>
            <person name="Wang C."/>
            <person name="Yang T."/>
            <person name="Huo Q."/>
            <person name="Li W."/>
            <person name="Guo W."/>
            <person name="Chen H."/>
            <person name="Zhou L."/>
            <person name="Ni X."/>
            <person name="Tian J."/>
            <person name="Zhou Y."/>
            <person name="Sheng Y."/>
            <person name="Liu T."/>
            <person name="Pan Y."/>
            <person name="Xia L."/>
            <person name="Li J."/>
            <person name="Zhao F."/>
            <person name="Cao W."/>
        </authorList>
    </citation>
    <scope>NUCLEOTIDE SEQUENCE</scope>
    <source>
        <strain evidence="1">Hyas-2018</strain>
    </source>
</reference>
<dbReference type="EMBL" id="CM023485">
    <property type="protein sequence ID" value="KAH6931622.1"/>
    <property type="molecule type" value="Genomic_DNA"/>
</dbReference>
<sequence>MRTTQGIGTRPTNACTPLSRHASDVWSALGRGGIRVFVGRGVVVCARGQSRGQMRPGMRHVLTPVTAARNLIARCAAQPIEMDGTAADDGGHARKVSDTAVFLQGARRL</sequence>